<organism evidence="1">
    <name type="scientific">Serratia marcescens</name>
    <dbReference type="NCBI Taxonomy" id="615"/>
    <lineage>
        <taxon>Bacteria</taxon>
        <taxon>Pseudomonadati</taxon>
        <taxon>Pseudomonadota</taxon>
        <taxon>Gammaproteobacteria</taxon>
        <taxon>Enterobacterales</taxon>
        <taxon>Yersiniaceae</taxon>
        <taxon>Serratia</taxon>
    </lineage>
</organism>
<accession>A0A9X8VGX6</accession>
<gene>
    <name evidence="1" type="ORF">E0L31_15120</name>
</gene>
<name>A0A9X8VGX6_SERMA</name>
<proteinExistence type="predicted"/>
<comment type="caution">
    <text evidence="1">The sequence shown here is derived from an EMBL/GenBank/DDBJ whole genome shotgun (WGS) entry which is preliminary data.</text>
</comment>
<evidence type="ECO:0000313" key="1">
    <source>
        <dbReference type="EMBL" id="TFU96545.1"/>
    </source>
</evidence>
<dbReference type="CDD" id="cd14744">
    <property type="entry name" value="PAAR_CT_2"/>
    <property type="match status" value="1"/>
</dbReference>
<dbReference type="AlphaFoldDB" id="A0A9X8VGX6"/>
<sequence>MSTGYFLRKYDRTTCGGAIFPSQDKFNILGLPVVRAGDSVTCGKDGKVYQIMGSVPKMAYKGIGLAGSIHSKSTCPCMAELLPSCVKAKYSTDHMVLSPSAMRASVFDLGPPQHAQAVKKNRIGVDAGFCIIPQQSTTESFEDILFAGKQPDGTRELYRSLNGAGKEYKAGSILLVVDPDKQNSEQITHVQAAKARVDTALAPLSHQQADFLYKHKAAIEMFAAAASTASDTYGYSGQVTEAAKGYFERVEKILIEIEKTYKNQYITSGTLIGEQFFIERRQLFSQLDNVLKMFMKHRFMFNEYADLKSALGLSSRSITHKWNETGVSDIEGYATHIEKAARYVKLMETAGKIGLGLSALDTASKITEACTVGRDCAKTAFTSVGEFSGSIFAGKVSSKILAGSATDTICSVVLGAATFEAGGAGALLCTLGVAGSVSYGSDKTLSAFGDFLGEKLYEVISDDQHN</sequence>
<dbReference type="EMBL" id="SPSG01001953">
    <property type="protein sequence ID" value="TFU96545.1"/>
    <property type="molecule type" value="Genomic_DNA"/>
</dbReference>
<dbReference type="InterPro" id="IPR008727">
    <property type="entry name" value="PAAR_motif"/>
</dbReference>
<protein>
    <submittedName>
        <fullName evidence="1">PAAR domain-containing protein</fullName>
    </submittedName>
</protein>
<reference evidence="1" key="1">
    <citation type="submission" date="2019-03" db="EMBL/GenBank/DDBJ databases">
        <title>Serratia marcescens strain N2 draft genome.</title>
        <authorList>
            <person name="Yassin A."/>
            <person name="El-Kenawy N."/>
            <person name="Youssef N.H."/>
        </authorList>
    </citation>
    <scope>NUCLEOTIDE SEQUENCE [LARGE SCALE GENOMIC DNA]</scope>
    <source>
        <strain evidence="1">N2</strain>
    </source>
</reference>
<dbReference type="Pfam" id="PF05488">
    <property type="entry name" value="PAAR_motif"/>
    <property type="match status" value="1"/>
</dbReference>